<dbReference type="GO" id="GO:0016301">
    <property type="term" value="F:kinase activity"/>
    <property type="evidence" value="ECO:0007669"/>
    <property type="project" value="UniProtKB-KW"/>
</dbReference>
<evidence type="ECO:0000256" key="10">
    <source>
        <dbReference type="ARBA" id="ARBA00029409"/>
    </source>
</evidence>
<evidence type="ECO:0000313" key="14">
    <source>
        <dbReference type="EMBL" id="QEN07790.1"/>
    </source>
</evidence>
<evidence type="ECO:0000256" key="12">
    <source>
        <dbReference type="ARBA" id="ARBA00033413"/>
    </source>
</evidence>
<sequence>MNSYLGVGSNLDPKKNIKLALKELINQGFSIQKVSTHYRTEPLKHKENPSYINGIWCLNEYSGSRSSLKDILKNIETKCGRIRTDDPYSSRTLDLDIILHRDYISPDILTREFIFVPLLEIAPNLKLPGLGKLNACAAPSDRQRMQPLSDFTNELRRMIHE</sequence>
<keyword evidence="5 14" id="KW-0808">Transferase</keyword>
<dbReference type="AlphaFoldDB" id="A0A5C1QLF2"/>
<evidence type="ECO:0000256" key="8">
    <source>
        <dbReference type="ARBA" id="ARBA00022840"/>
    </source>
</evidence>
<dbReference type="Gene3D" id="3.30.70.560">
    <property type="entry name" value="7,8-Dihydro-6-hydroxymethylpterin-pyrophosphokinase HPPK"/>
    <property type="match status" value="1"/>
</dbReference>
<proteinExistence type="inferred from homology"/>
<organism evidence="14 15">
    <name type="scientific">Oceanispirochaeta crateris</name>
    <dbReference type="NCBI Taxonomy" id="2518645"/>
    <lineage>
        <taxon>Bacteria</taxon>
        <taxon>Pseudomonadati</taxon>
        <taxon>Spirochaetota</taxon>
        <taxon>Spirochaetia</taxon>
        <taxon>Spirochaetales</taxon>
        <taxon>Spirochaetaceae</taxon>
        <taxon>Oceanispirochaeta</taxon>
    </lineage>
</organism>
<protein>
    <recommendedName>
        <fullName evidence="4">2-amino-4-hydroxy-6-hydroxymethyldihydropteridine pyrophosphokinase</fullName>
        <ecNumber evidence="3">2.7.6.3</ecNumber>
    </recommendedName>
    <alternativeName>
        <fullName evidence="11">6-hydroxymethyl-7,8-dihydropterin pyrophosphokinase</fullName>
    </alternativeName>
    <alternativeName>
        <fullName evidence="12">7,8-dihydro-6-hydroxymethylpterin-pyrophosphokinase</fullName>
    </alternativeName>
</protein>
<dbReference type="GO" id="GO:0046656">
    <property type="term" value="P:folic acid biosynthetic process"/>
    <property type="evidence" value="ECO:0007669"/>
    <property type="project" value="UniProtKB-KW"/>
</dbReference>
<evidence type="ECO:0000256" key="11">
    <source>
        <dbReference type="ARBA" id="ARBA00029766"/>
    </source>
</evidence>
<reference evidence="14 15" key="1">
    <citation type="submission" date="2019-02" db="EMBL/GenBank/DDBJ databases">
        <title>Complete Genome Sequence and Methylome Analysis of free living Spirochaetas.</title>
        <authorList>
            <person name="Fomenkov A."/>
            <person name="Dubinina G."/>
            <person name="Leshcheva N."/>
            <person name="Mikheeva N."/>
            <person name="Grabovich M."/>
            <person name="Vincze T."/>
            <person name="Roberts R.J."/>
        </authorList>
    </citation>
    <scope>NUCLEOTIDE SEQUENCE [LARGE SCALE GENOMIC DNA]</scope>
    <source>
        <strain evidence="14 15">K2</strain>
    </source>
</reference>
<dbReference type="EMBL" id="CP036150">
    <property type="protein sequence ID" value="QEN07790.1"/>
    <property type="molecule type" value="Genomic_DNA"/>
</dbReference>
<dbReference type="GO" id="GO:0046654">
    <property type="term" value="P:tetrahydrofolate biosynthetic process"/>
    <property type="evidence" value="ECO:0007669"/>
    <property type="project" value="UniProtKB-UniPathway"/>
</dbReference>
<dbReference type="PANTHER" id="PTHR43071:SF1">
    <property type="entry name" value="2-AMINO-4-HYDROXY-6-HYDROXYMETHYLDIHYDROPTERIDINE PYROPHOSPHOKINASE"/>
    <property type="match status" value="1"/>
</dbReference>
<feature type="domain" description="7,8-dihydro-6-hydroxymethylpterin-pyrophosphokinase" evidence="13">
    <location>
        <begin position="4"/>
        <end position="123"/>
    </location>
</feature>
<evidence type="ECO:0000259" key="13">
    <source>
        <dbReference type="Pfam" id="PF01288"/>
    </source>
</evidence>
<dbReference type="SUPFAM" id="SSF55083">
    <property type="entry name" value="6-hydroxymethyl-7,8-dihydropterin pyrophosphokinase, HPPK"/>
    <property type="match status" value="1"/>
</dbReference>
<dbReference type="EC" id="2.7.6.3" evidence="3"/>
<dbReference type="Proteomes" id="UP000324209">
    <property type="component" value="Chromosome"/>
</dbReference>
<evidence type="ECO:0000313" key="15">
    <source>
        <dbReference type="Proteomes" id="UP000324209"/>
    </source>
</evidence>
<keyword evidence="8" id="KW-0067">ATP-binding</keyword>
<gene>
    <name evidence="14" type="primary">folK</name>
    <name evidence="14" type="ORF">EXM22_07235</name>
</gene>
<keyword evidence="6" id="KW-0547">Nucleotide-binding</keyword>
<comment type="pathway">
    <text evidence="1">Cofactor biosynthesis; tetrahydrofolate biosynthesis; 2-amino-4-hydroxy-6-hydroxymethyl-7,8-dihydropteridine diphosphate from 7,8-dihydroneopterin triphosphate: step 4/4.</text>
</comment>
<evidence type="ECO:0000256" key="7">
    <source>
        <dbReference type="ARBA" id="ARBA00022777"/>
    </source>
</evidence>
<dbReference type="OrthoDB" id="9808041at2"/>
<evidence type="ECO:0000256" key="9">
    <source>
        <dbReference type="ARBA" id="ARBA00022909"/>
    </source>
</evidence>
<dbReference type="InterPro" id="IPR000550">
    <property type="entry name" value="Hppk"/>
</dbReference>
<keyword evidence="15" id="KW-1185">Reference proteome</keyword>
<evidence type="ECO:0000256" key="5">
    <source>
        <dbReference type="ARBA" id="ARBA00022679"/>
    </source>
</evidence>
<evidence type="ECO:0000256" key="3">
    <source>
        <dbReference type="ARBA" id="ARBA00013253"/>
    </source>
</evidence>
<accession>A0A5C1QLF2</accession>
<dbReference type="RefSeq" id="WP_149485870.1">
    <property type="nucleotide sequence ID" value="NZ_CP036150.1"/>
</dbReference>
<evidence type="ECO:0000256" key="1">
    <source>
        <dbReference type="ARBA" id="ARBA00005051"/>
    </source>
</evidence>
<name>A0A5C1QLF2_9SPIO</name>
<comment type="function">
    <text evidence="10">Catalyzes the transfer of pyrophosphate from adenosine triphosphate (ATP) to 6-hydroxymethyl-7,8-dihydropterin, an enzymatic step in folate biosynthesis pathway.</text>
</comment>
<dbReference type="GO" id="GO:0005524">
    <property type="term" value="F:ATP binding"/>
    <property type="evidence" value="ECO:0007669"/>
    <property type="project" value="UniProtKB-KW"/>
</dbReference>
<dbReference type="GO" id="GO:0003848">
    <property type="term" value="F:2-amino-4-hydroxy-6-hydroxymethyldihydropteridine diphosphokinase activity"/>
    <property type="evidence" value="ECO:0007669"/>
    <property type="project" value="UniProtKB-EC"/>
</dbReference>
<dbReference type="InterPro" id="IPR035907">
    <property type="entry name" value="Hppk_sf"/>
</dbReference>
<dbReference type="PANTHER" id="PTHR43071">
    <property type="entry name" value="2-AMINO-4-HYDROXY-6-HYDROXYMETHYLDIHYDROPTERIDINE PYROPHOSPHOKINASE"/>
    <property type="match status" value="1"/>
</dbReference>
<evidence type="ECO:0000256" key="4">
    <source>
        <dbReference type="ARBA" id="ARBA00016218"/>
    </source>
</evidence>
<evidence type="ECO:0000256" key="2">
    <source>
        <dbReference type="ARBA" id="ARBA00005810"/>
    </source>
</evidence>
<evidence type="ECO:0000256" key="6">
    <source>
        <dbReference type="ARBA" id="ARBA00022741"/>
    </source>
</evidence>
<dbReference type="KEGG" id="ock:EXM22_07235"/>
<dbReference type="NCBIfam" id="TIGR01498">
    <property type="entry name" value="folK"/>
    <property type="match status" value="1"/>
</dbReference>
<dbReference type="Pfam" id="PF01288">
    <property type="entry name" value="HPPK"/>
    <property type="match status" value="1"/>
</dbReference>
<keyword evidence="9" id="KW-0289">Folate biosynthesis</keyword>
<dbReference type="UniPathway" id="UPA00077">
    <property type="reaction ID" value="UER00155"/>
</dbReference>
<comment type="similarity">
    <text evidence="2">Belongs to the HPPK family.</text>
</comment>
<keyword evidence="7 14" id="KW-0418">Kinase</keyword>